<proteinExistence type="predicted"/>
<protein>
    <submittedName>
        <fullName evidence="1">PIR Superfamily Protein</fullName>
    </submittedName>
</protein>
<dbReference type="EMBL" id="FLQV01001089">
    <property type="protein sequence ID" value="SBS99017.1"/>
    <property type="molecule type" value="Genomic_DNA"/>
</dbReference>
<evidence type="ECO:0000313" key="1">
    <source>
        <dbReference type="EMBL" id="SBS99017.1"/>
    </source>
</evidence>
<evidence type="ECO:0000313" key="2">
    <source>
        <dbReference type="Proteomes" id="UP000078546"/>
    </source>
</evidence>
<dbReference type="Proteomes" id="UP000078546">
    <property type="component" value="Unassembled WGS sequence"/>
</dbReference>
<sequence>MPYKKGTGKEIYKFCINSPYYEMLVQLLIKKKTEIENIEKCDIFSTDITFSKNPHVKNICQEFKFLYKSLSENPVEVTTVNDMFLDTDCDFLNYWLNDKLREYVSDGSNYVKQFYEKIKEQNATDFSKHVELGKYMYVIDPYILENMKFLYEIYYNAVKIVNMITDQVDTDEQQKSCSHYIKECDEKYKEAMNRSLNSNIDYYNALKIFNASYDIIFDTSFNKLKNCNYDEFLFFPKYDPVLERKQRNIMAGKILSAPLIMSFVIPLLYKYTPLGPYLRTKINNVKNRWMDSEEYGSELSSLPTDIEDNISDNMEYNIGYYSGTN</sequence>
<gene>
    <name evidence="1" type="ORF">POVCU1_050170</name>
</gene>
<reference evidence="2" key="1">
    <citation type="submission" date="2016-05" db="EMBL/GenBank/DDBJ databases">
        <authorList>
            <person name="Naeem Raeece"/>
        </authorList>
    </citation>
    <scope>NUCLEOTIDE SEQUENCE [LARGE SCALE GENOMIC DNA]</scope>
</reference>
<organism evidence="1 2">
    <name type="scientific">Plasmodium ovale curtisi</name>
    <dbReference type="NCBI Taxonomy" id="864141"/>
    <lineage>
        <taxon>Eukaryota</taxon>
        <taxon>Sar</taxon>
        <taxon>Alveolata</taxon>
        <taxon>Apicomplexa</taxon>
        <taxon>Aconoidasida</taxon>
        <taxon>Haemosporida</taxon>
        <taxon>Plasmodiidae</taxon>
        <taxon>Plasmodium</taxon>
        <taxon>Plasmodium (Plasmodium)</taxon>
    </lineage>
</organism>
<accession>A0A1A8X4B9</accession>
<dbReference type="AlphaFoldDB" id="A0A1A8X4B9"/>
<name>A0A1A8X4B9_PLAOA</name>